<keyword evidence="8 9" id="KW-0472">Membrane</keyword>
<feature type="transmembrane region" description="Helical" evidence="9">
    <location>
        <begin position="185"/>
        <end position="204"/>
    </location>
</feature>
<keyword evidence="3" id="KW-0474">Menaquinone biosynthesis</keyword>
<feature type="transmembrane region" description="Helical" evidence="9">
    <location>
        <begin position="145"/>
        <end position="164"/>
    </location>
</feature>
<sequence>MPVAVTLGYVLANHLQADWLNGVWALLNIVVFHASGNTWSDYFDYRRKVDGEDTFGAKTITSGMFTPREIYRLSLLLLAVACVAGAGLWLRTGMPLLYIGLGGLACSVLYPFLKYHALGDLVIFIAYGLLPTVGTVYAATRHIDWNVLYLAVPVGLITVAILHCNNLRDVATDDRANIRTFAMNIGRKASVWVYCFEVLFPFLWITGCVIAGVLPYMCILVWLAIISALKNSKMVVGVLKNGPESIARLDEYTSKLQLQFSFLLIAAFIGTALIY</sequence>
<dbReference type="PIRSF" id="PIRSF005355">
    <property type="entry name" value="UBIAD1"/>
    <property type="match status" value="1"/>
</dbReference>
<evidence type="ECO:0000256" key="8">
    <source>
        <dbReference type="ARBA" id="ARBA00023136"/>
    </source>
</evidence>
<feature type="transmembrane region" description="Helical" evidence="9">
    <location>
        <begin position="256"/>
        <end position="274"/>
    </location>
</feature>
<accession>A0A9D9J081</accession>
<evidence type="ECO:0000256" key="6">
    <source>
        <dbReference type="ARBA" id="ARBA00022692"/>
    </source>
</evidence>
<dbReference type="PANTHER" id="PTHR13929">
    <property type="entry name" value="1,4-DIHYDROXY-2-NAPHTHOATE OCTAPRENYLTRANSFERASE"/>
    <property type="match status" value="1"/>
</dbReference>
<dbReference type="GO" id="GO:0042371">
    <property type="term" value="P:vitamin K biosynthetic process"/>
    <property type="evidence" value="ECO:0007669"/>
    <property type="project" value="TreeGrafter"/>
</dbReference>
<dbReference type="Gene3D" id="1.10.357.140">
    <property type="entry name" value="UbiA prenyltransferase"/>
    <property type="match status" value="1"/>
</dbReference>
<dbReference type="GO" id="GO:0016020">
    <property type="term" value="C:membrane"/>
    <property type="evidence" value="ECO:0007669"/>
    <property type="project" value="UniProtKB-SubCell"/>
</dbReference>
<keyword evidence="6 9" id="KW-0812">Transmembrane</keyword>
<feature type="transmembrane region" description="Helical" evidence="9">
    <location>
        <begin position="70"/>
        <end position="90"/>
    </location>
</feature>
<dbReference type="GO" id="GO:0009234">
    <property type="term" value="P:menaquinone biosynthetic process"/>
    <property type="evidence" value="ECO:0007669"/>
    <property type="project" value="UniProtKB-KW"/>
</dbReference>
<evidence type="ECO:0000256" key="5">
    <source>
        <dbReference type="ARBA" id="ARBA00022679"/>
    </source>
</evidence>
<proteinExistence type="predicted"/>
<dbReference type="Pfam" id="PF01040">
    <property type="entry name" value="UbiA"/>
    <property type="match status" value="1"/>
</dbReference>
<keyword evidence="5" id="KW-0808">Transferase</keyword>
<keyword evidence="4" id="KW-1003">Cell membrane</keyword>
<keyword evidence="7 9" id="KW-1133">Transmembrane helix</keyword>
<comment type="subcellular location">
    <subcellularLocation>
        <location evidence="1">Membrane</location>
        <topology evidence="1">Multi-pass membrane protein</topology>
    </subcellularLocation>
</comment>
<evidence type="ECO:0000256" key="3">
    <source>
        <dbReference type="ARBA" id="ARBA00022428"/>
    </source>
</evidence>
<evidence type="ECO:0000256" key="4">
    <source>
        <dbReference type="ARBA" id="ARBA00022475"/>
    </source>
</evidence>
<comment type="caution">
    <text evidence="10">The sequence shown here is derived from an EMBL/GenBank/DDBJ whole genome shotgun (WGS) entry which is preliminary data.</text>
</comment>
<gene>
    <name evidence="10" type="ORF">IAC87_04520</name>
</gene>
<dbReference type="Proteomes" id="UP000823772">
    <property type="component" value="Unassembled WGS sequence"/>
</dbReference>
<evidence type="ECO:0000256" key="9">
    <source>
        <dbReference type="SAM" id="Phobius"/>
    </source>
</evidence>
<dbReference type="CDD" id="cd13962">
    <property type="entry name" value="PT_UbiA_UBIAD1"/>
    <property type="match status" value="1"/>
</dbReference>
<dbReference type="AlphaFoldDB" id="A0A9D9J081"/>
<dbReference type="PANTHER" id="PTHR13929:SF0">
    <property type="entry name" value="UBIA PRENYLTRANSFERASE DOMAIN-CONTAINING PROTEIN 1"/>
    <property type="match status" value="1"/>
</dbReference>
<feature type="transmembrane region" description="Helical" evidence="9">
    <location>
        <begin position="96"/>
        <end position="113"/>
    </location>
</feature>
<evidence type="ECO:0000313" key="10">
    <source>
        <dbReference type="EMBL" id="MBO8481793.1"/>
    </source>
</evidence>
<evidence type="ECO:0000313" key="11">
    <source>
        <dbReference type="Proteomes" id="UP000823772"/>
    </source>
</evidence>
<comment type="pathway">
    <text evidence="2">Quinol/quinone metabolism; menaquinone biosynthesis.</text>
</comment>
<dbReference type="GO" id="GO:0004659">
    <property type="term" value="F:prenyltransferase activity"/>
    <property type="evidence" value="ECO:0007669"/>
    <property type="project" value="InterPro"/>
</dbReference>
<name>A0A9D9J081_9BACT</name>
<organism evidence="10 11">
    <name type="scientific">Candidatus Merdivivens faecigallinarum</name>
    <dbReference type="NCBI Taxonomy" id="2840871"/>
    <lineage>
        <taxon>Bacteria</taxon>
        <taxon>Pseudomonadati</taxon>
        <taxon>Bacteroidota</taxon>
        <taxon>Bacteroidia</taxon>
        <taxon>Bacteroidales</taxon>
        <taxon>Muribaculaceae</taxon>
        <taxon>Muribaculaceae incertae sedis</taxon>
        <taxon>Candidatus Merdivivens</taxon>
    </lineage>
</organism>
<dbReference type="InterPro" id="IPR044878">
    <property type="entry name" value="UbiA_sf"/>
</dbReference>
<dbReference type="EMBL" id="JADILY010000096">
    <property type="protein sequence ID" value="MBO8481793.1"/>
    <property type="molecule type" value="Genomic_DNA"/>
</dbReference>
<dbReference type="InterPro" id="IPR026046">
    <property type="entry name" value="UBIAD1"/>
</dbReference>
<protein>
    <submittedName>
        <fullName evidence="10">Prenyltransferase</fullName>
    </submittedName>
</protein>
<evidence type="ECO:0000256" key="2">
    <source>
        <dbReference type="ARBA" id="ARBA00004863"/>
    </source>
</evidence>
<evidence type="ECO:0000256" key="1">
    <source>
        <dbReference type="ARBA" id="ARBA00004141"/>
    </source>
</evidence>
<reference evidence="10" key="1">
    <citation type="submission" date="2020-10" db="EMBL/GenBank/DDBJ databases">
        <authorList>
            <person name="Gilroy R."/>
        </authorList>
    </citation>
    <scope>NUCLEOTIDE SEQUENCE</scope>
    <source>
        <strain evidence="10">B3-2255</strain>
    </source>
</reference>
<evidence type="ECO:0000256" key="7">
    <source>
        <dbReference type="ARBA" id="ARBA00022989"/>
    </source>
</evidence>
<feature type="transmembrane region" description="Helical" evidence="9">
    <location>
        <begin position="120"/>
        <end position="139"/>
    </location>
</feature>
<reference evidence="10" key="2">
    <citation type="journal article" date="2021" name="PeerJ">
        <title>Extensive microbial diversity within the chicken gut microbiome revealed by metagenomics and culture.</title>
        <authorList>
            <person name="Gilroy R."/>
            <person name="Ravi A."/>
            <person name="Getino M."/>
            <person name="Pursley I."/>
            <person name="Horton D.L."/>
            <person name="Alikhan N.F."/>
            <person name="Baker D."/>
            <person name="Gharbi K."/>
            <person name="Hall N."/>
            <person name="Watson M."/>
            <person name="Adriaenssens E.M."/>
            <person name="Foster-Nyarko E."/>
            <person name="Jarju S."/>
            <person name="Secka A."/>
            <person name="Antonio M."/>
            <person name="Oren A."/>
            <person name="Chaudhuri R.R."/>
            <person name="La Ragione R."/>
            <person name="Hildebrand F."/>
            <person name="Pallen M.J."/>
        </authorList>
    </citation>
    <scope>NUCLEOTIDE SEQUENCE</scope>
    <source>
        <strain evidence="10">B3-2255</strain>
    </source>
</reference>
<dbReference type="InterPro" id="IPR000537">
    <property type="entry name" value="UbiA_prenyltransferase"/>
</dbReference>